<comment type="catalytic activity">
    <reaction evidence="12">
        <text>D-glycero-beta-D-manno-heptose 7-phosphate + ATP = D-glycero-beta-D-manno-heptose 1,7-bisphosphate + ADP + H(+)</text>
        <dbReference type="Rhea" id="RHEA:27473"/>
        <dbReference type="ChEBI" id="CHEBI:15378"/>
        <dbReference type="ChEBI" id="CHEBI:30616"/>
        <dbReference type="ChEBI" id="CHEBI:60204"/>
        <dbReference type="ChEBI" id="CHEBI:60208"/>
        <dbReference type="ChEBI" id="CHEBI:456216"/>
        <dbReference type="EC" id="2.7.1.167"/>
    </reaction>
</comment>
<dbReference type="CDD" id="cd01172">
    <property type="entry name" value="RfaE_like"/>
    <property type="match status" value="1"/>
</dbReference>
<dbReference type="NCBIfam" id="TIGR00125">
    <property type="entry name" value="cyt_tran_rel"/>
    <property type="match status" value="1"/>
</dbReference>
<dbReference type="InterPro" id="IPR011611">
    <property type="entry name" value="PfkB_dom"/>
</dbReference>
<evidence type="ECO:0000256" key="8">
    <source>
        <dbReference type="ARBA" id="ARBA00022840"/>
    </source>
</evidence>
<dbReference type="Gene3D" id="3.40.1190.20">
    <property type="match status" value="1"/>
</dbReference>
<organism evidence="15 16">
    <name type="scientific">Uabimicrobium amorphum</name>
    <dbReference type="NCBI Taxonomy" id="2596890"/>
    <lineage>
        <taxon>Bacteria</taxon>
        <taxon>Pseudomonadati</taxon>
        <taxon>Planctomycetota</taxon>
        <taxon>Candidatus Uabimicrobiia</taxon>
        <taxon>Candidatus Uabimicrobiales</taxon>
        <taxon>Candidatus Uabimicrobiaceae</taxon>
        <taxon>Candidatus Uabimicrobium</taxon>
    </lineage>
</organism>
<evidence type="ECO:0000256" key="5">
    <source>
        <dbReference type="ARBA" id="ARBA00022695"/>
    </source>
</evidence>
<comment type="pathway">
    <text evidence="12">Nucleotide-sugar biosynthesis; ADP-L-glycero-beta-D-manno-heptose biosynthesis; ADP-L-glycero-beta-D-manno-heptose from D-glycero-beta-D-manno-heptose 7-phosphate: step 3/4.</text>
</comment>
<gene>
    <name evidence="12" type="primary">hldE</name>
    <name evidence="15" type="ORF">UABAM_01878</name>
</gene>
<dbReference type="InterPro" id="IPR023030">
    <property type="entry name" value="Bifunc_HldE"/>
</dbReference>
<dbReference type="InterPro" id="IPR011913">
    <property type="entry name" value="RfaE_dom_I"/>
</dbReference>
<dbReference type="Proteomes" id="UP000326354">
    <property type="component" value="Chromosome"/>
</dbReference>
<evidence type="ECO:0000313" key="16">
    <source>
        <dbReference type="Proteomes" id="UP000326354"/>
    </source>
</evidence>
<keyword evidence="5 12" id="KW-0548">Nucleotidyltransferase</keyword>
<dbReference type="InterPro" id="IPR004821">
    <property type="entry name" value="Cyt_trans-like"/>
</dbReference>
<keyword evidence="7 12" id="KW-0418">Kinase</keyword>
<evidence type="ECO:0000259" key="13">
    <source>
        <dbReference type="Pfam" id="PF00294"/>
    </source>
</evidence>
<feature type="binding site" evidence="12">
    <location>
        <begin position="220"/>
        <end position="223"/>
    </location>
    <ligand>
        <name>ATP</name>
        <dbReference type="ChEBI" id="CHEBI:30616"/>
    </ligand>
</feature>
<evidence type="ECO:0000256" key="2">
    <source>
        <dbReference type="ARBA" id="ARBA00003753"/>
    </source>
</evidence>
<dbReference type="InterPro" id="IPR014729">
    <property type="entry name" value="Rossmann-like_a/b/a_fold"/>
</dbReference>
<feature type="region of interest" description="Cytidylyltransferase" evidence="12">
    <location>
        <begin position="370"/>
        <end position="500"/>
    </location>
</feature>
<evidence type="ECO:0000256" key="6">
    <source>
        <dbReference type="ARBA" id="ARBA00022741"/>
    </source>
</evidence>
<evidence type="ECO:0000256" key="9">
    <source>
        <dbReference type="ARBA" id="ARBA00023268"/>
    </source>
</evidence>
<dbReference type="AlphaFoldDB" id="A0A5S9F2E3"/>
<dbReference type="GO" id="GO:0005829">
    <property type="term" value="C:cytosol"/>
    <property type="evidence" value="ECO:0007669"/>
    <property type="project" value="TreeGrafter"/>
</dbReference>
<dbReference type="NCBIfam" id="TIGR02198">
    <property type="entry name" value="rfaE_dom_I"/>
    <property type="match status" value="1"/>
</dbReference>
<keyword evidence="4 12" id="KW-0808">Transferase</keyword>
<evidence type="ECO:0000256" key="7">
    <source>
        <dbReference type="ARBA" id="ARBA00022777"/>
    </source>
</evidence>
<dbReference type="GO" id="GO:0033785">
    <property type="term" value="F:heptose 7-phosphate kinase activity"/>
    <property type="evidence" value="ECO:0007669"/>
    <property type="project" value="UniProtKB-UniRule"/>
</dbReference>
<dbReference type="Pfam" id="PF01467">
    <property type="entry name" value="CTP_transf_like"/>
    <property type="match status" value="1"/>
</dbReference>
<dbReference type="GO" id="GO:0033786">
    <property type="term" value="F:heptose-1-phosphate adenylyltransferase activity"/>
    <property type="evidence" value="ECO:0007669"/>
    <property type="project" value="UniProtKB-UniRule"/>
</dbReference>
<evidence type="ECO:0000256" key="11">
    <source>
        <dbReference type="ARBA" id="ARBA00047428"/>
    </source>
</evidence>
<evidence type="ECO:0000256" key="10">
    <source>
        <dbReference type="ARBA" id="ARBA00023277"/>
    </source>
</evidence>
<evidence type="ECO:0000256" key="3">
    <source>
        <dbReference type="ARBA" id="ARBA00004713"/>
    </source>
</evidence>
<dbReference type="PANTHER" id="PTHR46969">
    <property type="entry name" value="BIFUNCTIONAL PROTEIN HLDE"/>
    <property type="match status" value="1"/>
</dbReference>
<feature type="domain" description="Carbohydrate kinase PfkB" evidence="13">
    <location>
        <begin position="33"/>
        <end position="330"/>
    </location>
</feature>
<protein>
    <recommendedName>
        <fullName evidence="12">Bifunctional protein HldE</fullName>
    </recommendedName>
    <domain>
        <recommendedName>
            <fullName evidence="12">D-beta-D-heptose 7-phosphate kinase</fullName>
            <ecNumber evidence="12">2.7.1.167</ecNumber>
        </recommendedName>
        <alternativeName>
            <fullName evidence="12">D-beta-D-heptose 7-phosphotransferase</fullName>
        </alternativeName>
        <alternativeName>
            <fullName evidence="12">D-glycero-beta-D-manno-heptose-7-phosphate kinase</fullName>
        </alternativeName>
    </domain>
    <domain>
        <recommendedName>
            <fullName evidence="12">D-beta-D-heptose 1-phosphate adenylyltransferase</fullName>
            <ecNumber evidence="12">2.7.7.70</ecNumber>
        </recommendedName>
        <alternativeName>
            <fullName evidence="12">D-glycero-beta-D-manno-heptose 1-phosphate adenylyltransferase</fullName>
        </alternativeName>
    </domain>
</protein>
<dbReference type="GO" id="GO:0016773">
    <property type="term" value="F:phosphotransferase activity, alcohol group as acceptor"/>
    <property type="evidence" value="ECO:0007669"/>
    <property type="project" value="InterPro"/>
</dbReference>
<keyword evidence="9 12" id="KW-0511">Multifunctional enzyme</keyword>
<keyword evidence="10 12" id="KW-0119">Carbohydrate metabolism</keyword>
<keyword evidence="8 12" id="KW-0067">ATP-binding</keyword>
<dbReference type="PROSITE" id="PS00583">
    <property type="entry name" value="PFKB_KINASES_1"/>
    <property type="match status" value="1"/>
</dbReference>
<keyword evidence="16" id="KW-1185">Reference proteome</keyword>
<accession>A0A5S9F2E3</accession>
<dbReference type="Gene3D" id="3.40.50.620">
    <property type="entry name" value="HUPs"/>
    <property type="match status" value="1"/>
</dbReference>
<comment type="function">
    <text evidence="2 12">Catalyzes the ADP transfer from ATP to D-glycero-beta-D-manno-heptose 1-phosphate, yielding ADP-D-glycero-beta-D-manno-heptose.</text>
</comment>
<dbReference type="KEGG" id="uam:UABAM_01878"/>
<dbReference type="SUPFAM" id="SSF52374">
    <property type="entry name" value="Nucleotidylyl transferase"/>
    <property type="match status" value="1"/>
</dbReference>
<feature type="domain" description="Cytidyltransferase-like" evidence="14">
    <location>
        <begin position="370"/>
        <end position="461"/>
    </location>
</feature>
<reference evidence="15 16" key="1">
    <citation type="submission" date="2019-08" db="EMBL/GenBank/DDBJ databases">
        <title>Complete genome sequence of Candidatus Uab amorphum.</title>
        <authorList>
            <person name="Shiratori T."/>
            <person name="Suzuki S."/>
            <person name="Kakizawa Y."/>
            <person name="Ishida K."/>
        </authorList>
    </citation>
    <scope>NUCLEOTIDE SEQUENCE [LARGE SCALE GENOMIC DNA]</scope>
    <source>
        <strain evidence="15 16">SRT547</strain>
    </source>
</reference>
<dbReference type="Pfam" id="PF00294">
    <property type="entry name" value="PfkB"/>
    <property type="match status" value="1"/>
</dbReference>
<evidence type="ECO:0000259" key="14">
    <source>
        <dbReference type="Pfam" id="PF01467"/>
    </source>
</evidence>
<comment type="subunit">
    <text evidence="12">Homodimer.</text>
</comment>
<dbReference type="GO" id="GO:0005524">
    <property type="term" value="F:ATP binding"/>
    <property type="evidence" value="ECO:0007669"/>
    <property type="project" value="UniProtKB-UniRule"/>
</dbReference>
<keyword evidence="6 12" id="KW-0547">Nucleotide-binding</keyword>
<evidence type="ECO:0000256" key="4">
    <source>
        <dbReference type="ARBA" id="ARBA00022679"/>
    </source>
</evidence>
<sequence length="500" mass="55264">MREATSIPLLQKLESLVMAHYIHDIVSKFRNTNILLIGDIILDHYAFGSVDRISPESPIQILDVSRDEYRLGGASNVANNMVALGATVTISGVIGNDENGNMLRKALREQNINDALFVDNDRPTTVKTRMIAQGQHLLRVDREKKDFLSAQLNAKMEQYVVDNIDKYDVVVISDYAKGVLSAQLCQKIIDIARKNDKPTLIGPKGDDWSLYKNATLISANRKETQIIVGFPLNSMEDVKKAGQHLLEKLGIKVAVITLGPQGIFVATQEQQIHIKADAQEVFDVTGAGDTVLSLLSLCTAVQCSWKRAISLANIAAGIVVGKVGASTVTPEDLYAKAIYSENTHLRKLKTLPEVIVELELFRNQGRTIVFTNGCFDILHPGHIRYLEYCRNRGDMLIIGLNSDASISRLKGPERPVIKEKDRGEMLAALSSVDYVVIFEEDTPTKLIESLQPDVLVKGADWKGKEVAGAKFIESYGGSVEFYPYQEGYSTTNIISSINKK</sequence>
<dbReference type="InterPro" id="IPR002173">
    <property type="entry name" value="Carboh/pur_kinase_PfkB_CS"/>
</dbReference>
<evidence type="ECO:0000313" key="15">
    <source>
        <dbReference type="EMBL" id="BBM83526.1"/>
    </source>
</evidence>
<feature type="active site" evidence="12">
    <location>
        <position position="289"/>
    </location>
</feature>
<comment type="similarity">
    <text evidence="12">In the N-terminal section; belongs to the carbohydrate kinase PfkB family.</text>
</comment>
<dbReference type="UniPathway" id="UPA00958"/>
<comment type="similarity">
    <text evidence="12">In the C-terminal section; belongs to the cytidylyltransferase family.</text>
</comment>
<dbReference type="EC" id="2.7.7.70" evidence="12"/>
<proteinExistence type="inferred from homology"/>
<comment type="pathway">
    <text evidence="12">Nucleotide-sugar biosynthesis; ADP-L-glycero-beta-D-manno-heptose biosynthesis; ADP-L-glycero-beta-D-manno-heptose from D-glycero-beta-D-manno-heptose 7-phosphate: step 1/4.</text>
</comment>
<comment type="catalytic activity">
    <reaction evidence="11 12">
        <text>D-glycero-beta-D-manno-heptose 1-phosphate + ATP + H(+) = ADP-D-glycero-beta-D-manno-heptose + diphosphate</text>
        <dbReference type="Rhea" id="RHEA:27465"/>
        <dbReference type="ChEBI" id="CHEBI:15378"/>
        <dbReference type="ChEBI" id="CHEBI:30616"/>
        <dbReference type="ChEBI" id="CHEBI:33019"/>
        <dbReference type="ChEBI" id="CHEBI:59967"/>
        <dbReference type="ChEBI" id="CHEBI:61593"/>
        <dbReference type="EC" id="2.7.7.70"/>
    </reaction>
</comment>
<dbReference type="EMBL" id="AP019860">
    <property type="protein sequence ID" value="BBM83526.1"/>
    <property type="molecule type" value="Genomic_DNA"/>
</dbReference>
<dbReference type="HAMAP" id="MF_01603">
    <property type="entry name" value="HldE"/>
    <property type="match status" value="1"/>
</dbReference>
<dbReference type="EC" id="2.7.1.167" evidence="12"/>
<dbReference type="GO" id="GO:0097171">
    <property type="term" value="P:ADP-L-glycero-beta-D-manno-heptose biosynthetic process"/>
    <property type="evidence" value="ECO:0007669"/>
    <property type="project" value="UniProtKB-UniPathway"/>
</dbReference>
<dbReference type="UniPathway" id="UPA00356">
    <property type="reaction ID" value="UER00437"/>
</dbReference>
<dbReference type="PANTHER" id="PTHR46969:SF1">
    <property type="entry name" value="BIFUNCTIONAL PROTEIN HLDE"/>
    <property type="match status" value="1"/>
</dbReference>
<evidence type="ECO:0000256" key="12">
    <source>
        <dbReference type="HAMAP-Rule" id="MF_01603"/>
    </source>
</evidence>
<feature type="region of interest" description="Ribokinase" evidence="12">
    <location>
        <begin position="1"/>
        <end position="343"/>
    </location>
</feature>
<name>A0A5S9F2E3_UABAM</name>
<evidence type="ECO:0000256" key="1">
    <source>
        <dbReference type="ARBA" id="ARBA00002319"/>
    </source>
</evidence>
<dbReference type="GO" id="GO:0009244">
    <property type="term" value="P:lipopolysaccharide core region biosynthetic process"/>
    <property type="evidence" value="ECO:0007669"/>
    <property type="project" value="UniProtKB-UniPathway"/>
</dbReference>
<comment type="pathway">
    <text evidence="3">Bacterial outer membrane biogenesis; LPS core biosynthesis.</text>
</comment>
<dbReference type="InterPro" id="IPR029056">
    <property type="entry name" value="Ribokinase-like"/>
</dbReference>
<dbReference type="SUPFAM" id="SSF53613">
    <property type="entry name" value="Ribokinase-like"/>
    <property type="match status" value="1"/>
</dbReference>
<comment type="function">
    <text evidence="1 12">Catalyzes the phosphorylation of D-glycero-D-manno-heptose 7-phosphate at the C-1 position to selectively form D-glycero-beta-D-manno-heptose-1,7-bisphosphate.</text>
</comment>
<dbReference type="InterPro" id="IPR011914">
    <property type="entry name" value="RfaE_dom_II"/>
</dbReference>
<dbReference type="NCBIfam" id="TIGR02199">
    <property type="entry name" value="rfaE_dom_II"/>
    <property type="match status" value="1"/>
</dbReference>